<dbReference type="EMBL" id="BAABGT010000029">
    <property type="protein sequence ID" value="GAA4544320.1"/>
    <property type="molecule type" value="Genomic_DNA"/>
</dbReference>
<comment type="similarity">
    <text evidence="2 14 15">Belongs to the ATPase B chain family.</text>
</comment>
<keyword evidence="7 14" id="KW-0375">Hydrogen ion transport</keyword>
<keyword evidence="10 14" id="KW-0472">Membrane</keyword>
<dbReference type="InterPro" id="IPR050059">
    <property type="entry name" value="ATP_synthase_B_chain"/>
</dbReference>
<evidence type="ECO:0000256" key="6">
    <source>
        <dbReference type="ARBA" id="ARBA00022692"/>
    </source>
</evidence>
<comment type="function">
    <text evidence="14">Component of the F(0) channel, it forms part of the peripheral stalk, linking F(1) to F(0).</text>
</comment>
<comment type="caution">
    <text evidence="17">The sequence shown here is derived from an EMBL/GenBank/DDBJ whole genome shotgun (WGS) entry which is preliminary data.</text>
</comment>
<keyword evidence="16" id="KW-0175">Coiled coil</keyword>
<keyword evidence="6 14" id="KW-0812">Transmembrane</keyword>
<evidence type="ECO:0000256" key="16">
    <source>
        <dbReference type="SAM" id="Coils"/>
    </source>
</evidence>
<evidence type="ECO:0000256" key="13">
    <source>
        <dbReference type="ARBA" id="ARBA00025830"/>
    </source>
</evidence>
<comment type="caution">
    <text evidence="14">Lacks conserved residue(s) required for the propagation of feature annotation.</text>
</comment>
<dbReference type="PANTHER" id="PTHR33445">
    <property type="entry name" value="ATP SYNTHASE SUBUNIT B', CHLOROPLASTIC"/>
    <property type="match status" value="1"/>
</dbReference>
<evidence type="ECO:0000256" key="1">
    <source>
        <dbReference type="ARBA" id="ARBA00004162"/>
    </source>
</evidence>
<keyword evidence="4 14" id="KW-1003">Cell membrane</keyword>
<proteinExistence type="inferred from homology"/>
<evidence type="ECO:0000256" key="5">
    <source>
        <dbReference type="ARBA" id="ARBA00022547"/>
    </source>
</evidence>
<dbReference type="CDD" id="cd06503">
    <property type="entry name" value="ATP-synt_Fo_b"/>
    <property type="match status" value="1"/>
</dbReference>
<dbReference type="InterPro" id="IPR005864">
    <property type="entry name" value="ATP_synth_F0_bsu_bac"/>
</dbReference>
<dbReference type="InterPro" id="IPR002146">
    <property type="entry name" value="ATP_synth_b/b'su_bac/chlpt"/>
</dbReference>
<keyword evidence="5 14" id="KW-0138">CF(0)</keyword>
<evidence type="ECO:0000256" key="8">
    <source>
        <dbReference type="ARBA" id="ARBA00022989"/>
    </source>
</evidence>
<dbReference type="InterPro" id="IPR028987">
    <property type="entry name" value="ATP_synth_B-like_membr_sf"/>
</dbReference>
<gene>
    <name evidence="14" type="primary">atpF</name>
    <name evidence="17" type="ORF">GCM10023175_22300</name>
</gene>
<dbReference type="HAMAP" id="MF_01398">
    <property type="entry name" value="ATP_synth_b_bprime"/>
    <property type="match status" value="1"/>
</dbReference>
<keyword evidence="8 14" id="KW-1133">Transmembrane helix</keyword>
<evidence type="ECO:0000256" key="9">
    <source>
        <dbReference type="ARBA" id="ARBA00023065"/>
    </source>
</evidence>
<sequence length="202" mass="20771">MAEHGSGGKNAKGAAIIAGVVATALVVYLVLFVLSGFAPPLGANVTEVIVGVVCFGAVFFLLSRVVLPKFEQIYAERADKIDGGLARAEEAQAEAARLTEQYESQLAEARAEAGAIRDAARAEGAEIRAALRAEAETEAAEIRARAEAEIAAQRASAETSLRGDVGALSTQIAEKVLGSSVSAGAGSTVQGYLAELDGARRN</sequence>
<evidence type="ECO:0000256" key="3">
    <source>
        <dbReference type="ARBA" id="ARBA00022448"/>
    </source>
</evidence>
<keyword evidence="9 14" id="KW-0406">Ion transport</keyword>
<evidence type="ECO:0000256" key="12">
    <source>
        <dbReference type="ARBA" id="ARBA00025198"/>
    </source>
</evidence>
<dbReference type="Pfam" id="PF00430">
    <property type="entry name" value="ATP-synt_B"/>
    <property type="match status" value="1"/>
</dbReference>
<name>A0ABP8RQP2_9PSEU</name>
<evidence type="ECO:0000256" key="2">
    <source>
        <dbReference type="ARBA" id="ARBA00005513"/>
    </source>
</evidence>
<organism evidence="17 18">
    <name type="scientific">Pseudonocardia xishanensis</name>
    <dbReference type="NCBI Taxonomy" id="630995"/>
    <lineage>
        <taxon>Bacteria</taxon>
        <taxon>Bacillati</taxon>
        <taxon>Actinomycetota</taxon>
        <taxon>Actinomycetes</taxon>
        <taxon>Pseudonocardiales</taxon>
        <taxon>Pseudonocardiaceae</taxon>
        <taxon>Pseudonocardia</taxon>
    </lineage>
</organism>
<evidence type="ECO:0000256" key="10">
    <source>
        <dbReference type="ARBA" id="ARBA00023136"/>
    </source>
</evidence>
<evidence type="ECO:0000256" key="14">
    <source>
        <dbReference type="HAMAP-Rule" id="MF_01398"/>
    </source>
</evidence>
<evidence type="ECO:0000256" key="7">
    <source>
        <dbReference type="ARBA" id="ARBA00022781"/>
    </source>
</evidence>
<accession>A0ABP8RQP2</accession>
<comment type="subcellular location">
    <subcellularLocation>
        <location evidence="1 14">Cell membrane</location>
        <topology evidence="1 14">Single-pass membrane protein</topology>
    </subcellularLocation>
</comment>
<dbReference type="Proteomes" id="UP001501598">
    <property type="component" value="Unassembled WGS sequence"/>
</dbReference>
<evidence type="ECO:0000256" key="11">
    <source>
        <dbReference type="ARBA" id="ARBA00023310"/>
    </source>
</evidence>
<comment type="function">
    <text evidence="12 14">F(1)F(0) ATP synthase produces ATP from ADP in the presence of a proton or sodium gradient. F-type ATPases consist of two structural domains, F(1) containing the extramembraneous catalytic core and F(0) containing the membrane proton channel, linked together by a central stalk and a peripheral stalk. During catalysis, ATP synthesis in the catalytic domain of F(1) is coupled via a rotary mechanism of the central stalk subunits to proton translocation.</text>
</comment>
<evidence type="ECO:0000256" key="4">
    <source>
        <dbReference type="ARBA" id="ARBA00022475"/>
    </source>
</evidence>
<dbReference type="NCBIfam" id="NF004412">
    <property type="entry name" value="PRK05759.1-3"/>
    <property type="match status" value="1"/>
</dbReference>
<dbReference type="SUPFAM" id="SSF81573">
    <property type="entry name" value="F1F0 ATP synthase subunit B, membrane domain"/>
    <property type="match status" value="1"/>
</dbReference>
<evidence type="ECO:0000313" key="18">
    <source>
        <dbReference type="Proteomes" id="UP001501598"/>
    </source>
</evidence>
<protein>
    <recommendedName>
        <fullName evidence="14">ATP synthase subunit b</fullName>
    </recommendedName>
    <alternativeName>
        <fullName evidence="14">ATP synthase F(0) sector subunit b</fullName>
    </alternativeName>
    <alternativeName>
        <fullName evidence="14">ATPase subunit I</fullName>
    </alternativeName>
    <alternativeName>
        <fullName evidence="14">F-type ATPase subunit b</fullName>
        <shortName evidence="14">F-ATPase subunit b</shortName>
    </alternativeName>
</protein>
<evidence type="ECO:0000313" key="17">
    <source>
        <dbReference type="EMBL" id="GAA4544320.1"/>
    </source>
</evidence>
<evidence type="ECO:0000256" key="15">
    <source>
        <dbReference type="RuleBase" id="RU003848"/>
    </source>
</evidence>
<feature type="transmembrane region" description="Helical" evidence="14">
    <location>
        <begin position="48"/>
        <end position="67"/>
    </location>
</feature>
<dbReference type="RefSeq" id="WP_345415622.1">
    <property type="nucleotide sequence ID" value="NZ_BAABGT010000029.1"/>
</dbReference>
<feature type="coiled-coil region" evidence="16">
    <location>
        <begin position="81"/>
        <end position="152"/>
    </location>
</feature>
<dbReference type="NCBIfam" id="TIGR01144">
    <property type="entry name" value="ATP_synt_b"/>
    <property type="match status" value="1"/>
</dbReference>
<feature type="transmembrane region" description="Helical" evidence="14">
    <location>
        <begin position="12"/>
        <end position="36"/>
    </location>
</feature>
<reference evidence="18" key="1">
    <citation type="journal article" date="2019" name="Int. J. Syst. Evol. Microbiol.">
        <title>The Global Catalogue of Microorganisms (GCM) 10K type strain sequencing project: providing services to taxonomists for standard genome sequencing and annotation.</title>
        <authorList>
            <consortium name="The Broad Institute Genomics Platform"/>
            <consortium name="The Broad Institute Genome Sequencing Center for Infectious Disease"/>
            <person name="Wu L."/>
            <person name="Ma J."/>
        </authorList>
    </citation>
    <scope>NUCLEOTIDE SEQUENCE [LARGE SCALE GENOMIC DNA]</scope>
    <source>
        <strain evidence="18">JCM 17906</strain>
    </source>
</reference>
<comment type="subunit">
    <text evidence="13 14">F-type ATPases have 2 components, F(1) - the catalytic core - and F(0) - the membrane proton channel. F(1) has five subunits: alpha(3), beta(3), gamma(1), delta(1), epsilon(1). F(0) has three main subunits: a(1), b(2) and c(10-14). The alpha and beta chains form an alternating ring which encloses part of the gamma chain. F(1) is attached to F(0) by a central stalk formed by the gamma and epsilon chains, while a peripheral stalk is formed by the delta and b chains.</text>
</comment>
<keyword evidence="11 14" id="KW-0066">ATP synthesis</keyword>
<keyword evidence="3 14" id="KW-0813">Transport</keyword>
<keyword evidence="18" id="KW-1185">Reference proteome</keyword>
<dbReference type="PANTHER" id="PTHR33445:SF1">
    <property type="entry name" value="ATP SYNTHASE SUBUNIT B"/>
    <property type="match status" value="1"/>
</dbReference>